<dbReference type="PANTHER" id="PTHR16650:SF9">
    <property type="entry name" value="LEBERCILIN-LIKE PROTEIN"/>
    <property type="match status" value="1"/>
</dbReference>
<dbReference type="STRING" id="137246.A0A401S4W3"/>
<dbReference type="InterPro" id="IPR028933">
    <property type="entry name" value="Lebercilin_dom"/>
</dbReference>
<feature type="coiled-coil region" evidence="5">
    <location>
        <begin position="193"/>
        <end position="277"/>
    </location>
</feature>
<feature type="region of interest" description="Disordered" evidence="6">
    <location>
        <begin position="539"/>
        <end position="559"/>
    </location>
</feature>
<dbReference type="InterPro" id="IPR026188">
    <property type="entry name" value="Lebercilin-like"/>
</dbReference>
<evidence type="ECO:0000256" key="5">
    <source>
        <dbReference type="SAM" id="Coils"/>
    </source>
</evidence>
<evidence type="ECO:0000256" key="2">
    <source>
        <dbReference type="ARBA" id="ARBA00023054"/>
    </source>
</evidence>
<evidence type="ECO:0000256" key="3">
    <source>
        <dbReference type="ARBA" id="ARBA00041189"/>
    </source>
</evidence>
<dbReference type="Pfam" id="PF15619">
    <property type="entry name" value="Lebercilin"/>
    <property type="match status" value="1"/>
</dbReference>
<reference evidence="8 9" key="1">
    <citation type="journal article" date="2018" name="Nat. Ecol. Evol.">
        <title>Shark genomes provide insights into elasmobranch evolution and the origin of vertebrates.</title>
        <authorList>
            <person name="Hara Y"/>
            <person name="Yamaguchi K"/>
            <person name="Onimaru K"/>
            <person name="Kadota M"/>
            <person name="Koyanagi M"/>
            <person name="Keeley SD"/>
            <person name="Tatsumi K"/>
            <person name="Tanaka K"/>
            <person name="Motone F"/>
            <person name="Kageyama Y"/>
            <person name="Nozu R"/>
            <person name="Adachi N"/>
            <person name="Nishimura O"/>
            <person name="Nakagawa R"/>
            <person name="Tanegashima C"/>
            <person name="Kiyatake I"/>
            <person name="Matsumoto R"/>
            <person name="Murakumo K"/>
            <person name="Nishida K"/>
            <person name="Terakita A"/>
            <person name="Kuratani S"/>
            <person name="Sato K"/>
            <person name="Hyodo S Kuraku.S."/>
        </authorList>
    </citation>
    <scope>NUCLEOTIDE SEQUENCE [LARGE SCALE GENOMIC DNA]</scope>
</reference>
<evidence type="ECO:0000313" key="9">
    <source>
        <dbReference type="Proteomes" id="UP000287033"/>
    </source>
</evidence>
<comment type="similarity">
    <text evidence="1">Belongs to the LCA5 family.</text>
</comment>
<evidence type="ECO:0000256" key="4">
    <source>
        <dbReference type="ARBA" id="ARBA00041402"/>
    </source>
</evidence>
<evidence type="ECO:0000259" key="7">
    <source>
        <dbReference type="Pfam" id="PF15619"/>
    </source>
</evidence>
<dbReference type="PANTHER" id="PTHR16650">
    <property type="entry name" value="C21ORF13-RELATED"/>
    <property type="match status" value="1"/>
</dbReference>
<feature type="region of interest" description="Disordered" evidence="6">
    <location>
        <begin position="1"/>
        <end position="43"/>
    </location>
</feature>
<proteinExistence type="inferred from homology"/>
<feature type="region of interest" description="Disordered" evidence="6">
    <location>
        <begin position="335"/>
        <end position="357"/>
    </location>
</feature>
<evidence type="ECO:0000256" key="1">
    <source>
        <dbReference type="ARBA" id="ARBA00010229"/>
    </source>
</evidence>
<feature type="compositionally biased region" description="Polar residues" evidence="6">
    <location>
        <begin position="85"/>
        <end position="96"/>
    </location>
</feature>
<feature type="compositionally biased region" description="Polar residues" evidence="6">
    <location>
        <begin position="23"/>
        <end position="43"/>
    </location>
</feature>
<comment type="caution">
    <text evidence="8">The sequence shown here is derived from an EMBL/GenBank/DDBJ whole genome shotgun (WGS) entry which is preliminary data.</text>
</comment>
<dbReference type="OMA" id="HESEVRM"/>
<name>A0A401S4W3_CHIPU</name>
<evidence type="ECO:0000256" key="6">
    <source>
        <dbReference type="SAM" id="MobiDB-lite"/>
    </source>
</evidence>
<dbReference type="GO" id="GO:0005930">
    <property type="term" value="C:axoneme"/>
    <property type="evidence" value="ECO:0007669"/>
    <property type="project" value="TreeGrafter"/>
</dbReference>
<dbReference type="AlphaFoldDB" id="A0A401S4W3"/>
<sequence>MASEKSLEDSSSDHSPGRHKGESPTSSRTSSNKANNSINSDSCQRNSVCTEYSEDFEDHSTITESFKAMCVRSKQQEKEKKNIHRNSNQSNLNRAQTKPTFRMLQHLNHSTCKNKSQNCSKLYTSGQEVDPVTRHILSARLHKTKELKNEVCDLQRELENARLENRLLRQVQFRHMRALVKFENEQNNLPQLLSRHESEVRMLKEMLRKSKEQDRNVSKQLKEAESELWKTKNALQKLKDLCDKKNLQERNELTWKLTNLTKKLELDQKKIQEKQRQLGVRNIYANRMLLDHSKNSQSSTRHKAENVAKAIQTEESLSPITSFSPHNVLPNLEKKSVHSEKEAPNEANEDCKTSKIQLRKEDTELDFEMERLRKEYEQAERRWKEMAENDILENLEREKREKQEKERAAQVLREVSERKETEGEEQDTNEIQQLETTEENKDANELQPDNIKDMAETFTMNENSNKIPSRLRRRYRFTEQIENLHQGLPVCKISYGTHISTKKRQDRQGSKEFPDLNSSFSGYEPSFAKLCNQSNELMHQVGDGSNEKSENCLRSTSKNDTKNSLIEKLFRSGGTLENKPSKDDEAKATDKLKQLQRNKQTSRIQVTNKNRLNVLDPDLLPVRALESSTDESEKLVLQSLQK</sequence>
<dbReference type="Proteomes" id="UP000287033">
    <property type="component" value="Unassembled WGS sequence"/>
</dbReference>
<keyword evidence="2 5" id="KW-0175">Coiled coil</keyword>
<dbReference type="OrthoDB" id="2123794at2759"/>
<feature type="compositionally biased region" description="Basic and acidic residues" evidence="6">
    <location>
        <begin position="1"/>
        <end position="22"/>
    </location>
</feature>
<feature type="region of interest" description="Disordered" evidence="6">
    <location>
        <begin position="413"/>
        <end position="447"/>
    </location>
</feature>
<organism evidence="8 9">
    <name type="scientific">Chiloscyllium punctatum</name>
    <name type="common">Brownbanded bambooshark</name>
    <name type="synonym">Hemiscyllium punctatum</name>
    <dbReference type="NCBI Taxonomy" id="137246"/>
    <lineage>
        <taxon>Eukaryota</taxon>
        <taxon>Metazoa</taxon>
        <taxon>Chordata</taxon>
        <taxon>Craniata</taxon>
        <taxon>Vertebrata</taxon>
        <taxon>Chondrichthyes</taxon>
        <taxon>Elasmobranchii</taxon>
        <taxon>Galeomorphii</taxon>
        <taxon>Galeoidea</taxon>
        <taxon>Orectolobiformes</taxon>
        <taxon>Hemiscylliidae</taxon>
        <taxon>Chiloscyllium</taxon>
    </lineage>
</organism>
<keyword evidence="9" id="KW-1185">Reference proteome</keyword>
<feature type="compositionally biased region" description="Basic and acidic residues" evidence="6">
    <location>
        <begin position="438"/>
        <end position="447"/>
    </location>
</feature>
<dbReference type="GO" id="GO:0042073">
    <property type="term" value="P:intraciliary transport"/>
    <property type="evidence" value="ECO:0007669"/>
    <property type="project" value="TreeGrafter"/>
</dbReference>
<feature type="domain" description="Lebercilin" evidence="7">
    <location>
        <begin position="132"/>
        <end position="311"/>
    </location>
</feature>
<feature type="compositionally biased region" description="Basic and acidic residues" evidence="6">
    <location>
        <begin position="545"/>
        <end position="559"/>
    </location>
</feature>
<gene>
    <name evidence="8" type="ORF">chiPu_0003828</name>
</gene>
<feature type="region of interest" description="Disordered" evidence="6">
    <location>
        <begin position="73"/>
        <end position="96"/>
    </location>
</feature>
<evidence type="ECO:0000313" key="8">
    <source>
        <dbReference type="EMBL" id="GCC25418.1"/>
    </source>
</evidence>
<dbReference type="EMBL" id="BEZZ01000085">
    <property type="protein sequence ID" value="GCC25418.1"/>
    <property type="molecule type" value="Genomic_DNA"/>
</dbReference>
<accession>A0A401S4W3</accession>
<protein>
    <recommendedName>
        <fullName evidence="3">Lebercilin-like protein</fullName>
    </recommendedName>
    <alternativeName>
        <fullName evidence="4">Leber congenital amaurosis 5-like protein</fullName>
    </alternativeName>
</protein>